<sequence precursor="true">MRRLILLLALLLELPSFSRAEFPALVPQEKPDYPVSAAVARLYDQWNPHEDRGNELYSNFKYTPLKGLELTPNISRRDPTKVLLIDGVYHVWYTGRRSQSAPVGVQDATDVKPGTDWDLADIWHASSKDGWNWVEDKEPAVRRPPKPEQGFRSICTPGILVWKGKYYLYFQAYSPMVGGQVWCPVRVASADTPDGPWRHHPDPALVPSPPGSWGSIKINDPCPVVHHGRILIYYKGAPIERGPEYVLRMQGVAFSDNPLGPFEASKLNPVINSGHETCVFPFKDGVAALVALDGPEKNTIQWSPDGENFRVMSMIQIPPIAPGPYCPDAFSDSGDGRGFTWGLCHINPDGGGAANESILARFDCDLSLDVNRESFKRNNLRFDEQTYLQKDVALPRFLKDLILKEQKTLDIETIR</sequence>
<dbReference type="GO" id="GO:0016787">
    <property type="term" value="F:hydrolase activity"/>
    <property type="evidence" value="ECO:0007669"/>
    <property type="project" value="UniProtKB-KW"/>
</dbReference>
<evidence type="ECO:0000256" key="1">
    <source>
        <dbReference type="SAM" id="SignalP"/>
    </source>
</evidence>
<dbReference type="SUPFAM" id="SSF75005">
    <property type="entry name" value="Arabinanase/levansucrase/invertase"/>
    <property type="match status" value="1"/>
</dbReference>
<dbReference type="RefSeq" id="WP_146530556.1">
    <property type="nucleotide sequence ID" value="NZ_SJPV01000013.1"/>
</dbReference>
<reference evidence="2 3" key="1">
    <citation type="submission" date="2019-02" db="EMBL/GenBank/DDBJ databases">
        <title>Deep-cultivation of Planctomycetes and their phenomic and genomic characterization uncovers novel biology.</title>
        <authorList>
            <person name="Wiegand S."/>
            <person name="Jogler M."/>
            <person name="Boedeker C."/>
            <person name="Pinto D."/>
            <person name="Vollmers J."/>
            <person name="Rivas-Marin E."/>
            <person name="Kohn T."/>
            <person name="Peeters S.H."/>
            <person name="Heuer A."/>
            <person name="Rast P."/>
            <person name="Oberbeckmann S."/>
            <person name="Bunk B."/>
            <person name="Jeske O."/>
            <person name="Meyerdierks A."/>
            <person name="Storesund J.E."/>
            <person name="Kallscheuer N."/>
            <person name="Luecker S."/>
            <person name="Lage O.M."/>
            <person name="Pohl T."/>
            <person name="Merkel B.J."/>
            <person name="Hornburger P."/>
            <person name="Mueller R.-W."/>
            <person name="Bruemmer F."/>
            <person name="Labrenz M."/>
            <person name="Spormann A.M."/>
            <person name="Op Den Camp H."/>
            <person name="Overmann J."/>
            <person name="Amann R."/>
            <person name="Jetten M.S.M."/>
            <person name="Mascher T."/>
            <person name="Medema M.H."/>
            <person name="Devos D.P."/>
            <person name="Kaster A.-K."/>
            <person name="Ovreas L."/>
            <person name="Rohde M."/>
            <person name="Galperin M.Y."/>
            <person name="Jogler C."/>
        </authorList>
    </citation>
    <scope>NUCLEOTIDE SEQUENCE [LARGE SCALE GENOMIC DNA]</scope>
    <source>
        <strain evidence="2 3">Poly41</strain>
    </source>
</reference>
<dbReference type="Proteomes" id="UP000319143">
    <property type="component" value="Unassembled WGS sequence"/>
</dbReference>
<organism evidence="2 3">
    <name type="scientific">Novipirellula artificiosorum</name>
    <dbReference type="NCBI Taxonomy" id="2528016"/>
    <lineage>
        <taxon>Bacteria</taxon>
        <taxon>Pseudomonadati</taxon>
        <taxon>Planctomycetota</taxon>
        <taxon>Planctomycetia</taxon>
        <taxon>Pirellulales</taxon>
        <taxon>Pirellulaceae</taxon>
        <taxon>Novipirellula</taxon>
    </lineage>
</organism>
<evidence type="ECO:0000313" key="2">
    <source>
        <dbReference type="EMBL" id="TWU32331.1"/>
    </source>
</evidence>
<keyword evidence="3" id="KW-1185">Reference proteome</keyword>
<keyword evidence="2" id="KW-0378">Hydrolase</keyword>
<dbReference type="OrthoDB" id="239885at2"/>
<proteinExistence type="predicted"/>
<feature type="signal peptide" evidence="1">
    <location>
        <begin position="1"/>
        <end position="20"/>
    </location>
</feature>
<comment type="caution">
    <text evidence="2">The sequence shown here is derived from an EMBL/GenBank/DDBJ whole genome shotgun (WGS) entry which is preliminary data.</text>
</comment>
<feature type="chain" id="PRO_5022727127" evidence="1">
    <location>
        <begin position="21"/>
        <end position="415"/>
    </location>
</feature>
<protein>
    <submittedName>
        <fullName evidence="2">Glycosyl hydrolases family 43</fullName>
    </submittedName>
</protein>
<keyword evidence="1" id="KW-0732">Signal</keyword>
<dbReference type="Gene3D" id="2.115.10.20">
    <property type="entry name" value="Glycosyl hydrolase domain, family 43"/>
    <property type="match status" value="1"/>
</dbReference>
<dbReference type="EMBL" id="SJPV01000013">
    <property type="protein sequence ID" value="TWU32331.1"/>
    <property type="molecule type" value="Genomic_DNA"/>
</dbReference>
<evidence type="ECO:0000313" key="3">
    <source>
        <dbReference type="Proteomes" id="UP000319143"/>
    </source>
</evidence>
<dbReference type="InterPro" id="IPR023296">
    <property type="entry name" value="Glyco_hydro_beta-prop_sf"/>
</dbReference>
<gene>
    <name evidence="2" type="ORF">Poly41_58170</name>
</gene>
<name>A0A5C6D955_9BACT</name>
<dbReference type="CDD" id="cd08992">
    <property type="entry name" value="GH117"/>
    <property type="match status" value="1"/>
</dbReference>
<accession>A0A5C6D955</accession>
<dbReference type="AlphaFoldDB" id="A0A5C6D955"/>